<organism evidence="1 2">
    <name type="scientific">Panagrellus redivivus</name>
    <name type="common">Microworm</name>
    <dbReference type="NCBI Taxonomy" id="6233"/>
    <lineage>
        <taxon>Eukaryota</taxon>
        <taxon>Metazoa</taxon>
        <taxon>Ecdysozoa</taxon>
        <taxon>Nematoda</taxon>
        <taxon>Chromadorea</taxon>
        <taxon>Rhabditida</taxon>
        <taxon>Tylenchina</taxon>
        <taxon>Panagrolaimomorpha</taxon>
        <taxon>Panagrolaimoidea</taxon>
        <taxon>Panagrolaimidae</taxon>
        <taxon>Panagrellus</taxon>
    </lineage>
</organism>
<reference evidence="2" key="2">
    <citation type="submission" date="2020-10" db="UniProtKB">
        <authorList>
            <consortium name="WormBaseParasite"/>
        </authorList>
    </citation>
    <scope>IDENTIFICATION</scope>
</reference>
<dbReference type="Proteomes" id="UP000492821">
    <property type="component" value="Unassembled WGS sequence"/>
</dbReference>
<accession>A0A7E4ZU38</accession>
<sequence>MLLSFCQLDIRDSSSQTLFPDALMYQAQPTGFDMTIRITFADDILYLSKLKDYLNQKLVVGISTIKNIRTQVNISYGSVYGYWYVPLQENKLD</sequence>
<reference evidence="1" key="1">
    <citation type="journal article" date="2013" name="Genetics">
        <title>The draft genome and transcriptome of Panagrellus redivivus are shaped by the harsh demands of a free-living lifestyle.</title>
        <authorList>
            <person name="Srinivasan J."/>
            <person name="Dillman A.R."/>
            <person name="Macchietto M.G."/>
            <person name="Heikkinen L."/>
            <person name="Lakso M."/>
            <person name="Fracchia K.M."/>
            <person name="Antoshechkin I."/>
            <person name="Mortazavi A."/>
            <person name="Wong G."/>
            <person name="Sternberg P.W."/>
        </authorList>
    </citation>
    <scope>NUCLEOTIDE SEQUENCE [LARGE SCALE GENOMIC DNA]</scope>
    <source>
        <strain evidence="1">MT8872</strain>
    </source>
</reference>
<keyword evidence="1" id="KW-1185">Reference proteome</keyword>
<evidence type="ECO:0000313" key="2">
    <source>
        <dbReference type="WBParaSite" id="Pan_g17546.t1"/>
    </source>
</evidence>
<proteinExistence type="predicted"/>
<protein>
    <submittedName>
        <fullName evidence="2">Reverse transcriptase domain-containing protein</fullName>
    </submittedName>
</protein>
<name>A0A7E4ZU38_PANRE</name>
<evidence type="ECO:0000313" key="1">
    <source>
        <dbReference type="Proteomes" id="UP000492821"/>
    </source>
</evidence>
<dbReference type="AlphaFoldDB" id="A0A7E4ZU38"/>
<dbReference type="WBParaSite" id="Pan_g17546.t1">
    <property type="protein sequence ID" value="Pan_g17546.t1"/>
    <property type="gene ID" value="Pan_g17546"/>
</dbReference>